<dbReference type="RefSeq" id="WP_084665214.1">
    <property type="nucleotide sequence ID" value="NZ_LT838272.1"/>
</dbReference>
<evidence type="ECO:0000313" key="1">
    <source>
        <dbReference type="EMBL" id="SMB96707.1"/>
    </source>
</evidence>
<name>A0A1W1VTL9_9FIRM</name>
<sequence length="314" mass="37015">MSKQMIIEHSEPGFVITLTDDLENTLRNLSWEQVEKLRQELVILARQISAECGRALEAFHVEVPSEVGASIPSLATLEDVDKTYVEQVLERAKEQFGWKFKLYMSYLLEGRYSRRDYIEDIRDEIMHGDYGDPVLPAELREHRRRLLEQRIPPVCKGLTVDHYLVGHWWVEEETKQVEKIFEEVDSEIRAVGRYLLETITPSEKNEEELFYWCVFASQTCHDRFYELYGALEEKVPYLHRKAHYCWTLYRTGRCFRDWLVGKMKEYVEEARSIYIPEGIEALEGILTKMRDELSGLFADESGGETEKQEERDKP</sequence>
<accession>A0A1W1VTL9</accession>
<protein>
    <submittedName>
        <fullName evidence="1">Uncharacterized protein</fullName>
    </submittedName>
</protein>
<evidence type="ECO:0000313" key="2">
    <source>
        <dbReference type="Proteomes" id="UP000192569"/>
    </source>
</evidence>
<reference evidence="1 2" key="1">
    <citation type="submission" date="2017-04" db="EMBL/GenBank/DDBJ databases">
        <authorList>
            <person name="Afonso C.L."/>
            <person name="Miller P.J."/>
            <person name="Scott M.A."/>
            <person name="Spackman E."/>
            <person name="Goraichik I."/>
            <person name="Dimitrov K.M."/>
            <person name="Suarez D.L."/>
            <person name="Swayne D.E."/>
        </authorList>
    </citation>
    <scope>NUCLEOTIDE SEQUENCE [LARGE SCALE GENOMIC DNA]</scope>
    <source>
        <strain evidence="1 2">ToBE</strain>
    </source>
</reference>
<dbReference type="AlphaFoldDB" id="A0A1W1VTL9"/>
<proteinExistence type="predicted"/>
<dbReference type="EMBL" id="LT838272">
    <property type="protein sequence ID" value="SMB96707.1"/>
    <property type="molecule type" value="Genomic_DNA"/>
</dbReference>
<organism evidence="1 2">
    <name type="scientific">Thermanaeromonas toyohensis ToBE</name>
    <dbReference type="NCBI Taxonomy" id="698762"/>
    <lineage>
        <taxon>Bacteria</taxon>
        <taxon>Bacillati</taxon>
        <taxon>Bacillota</taxon>
        <taxon>Clostridia</taxon>
        <taxon>Neomoorellales</taxon>
        <taxon>Neomoorellaceae</taxon>
        <taxon>Thermanaeromonas</taxon>
    </lineage>
</organism>
<dbReference type="OrthoDB" id="9767044at2"/>
<keyword evidence="2" id="KW-1185">Reference proteome</keyword>
<dbReference type="Proteomes" id="UP000192569">
    <property type="component" value="Chromosome I"/>
</dbReference>
<gene>
    <name evidence="1" type="ORF">SAMN00808754_1604</name>
</gene>